<keyword evidence="3" id="KW-1185">Reference proteome</keyword>
<dbReference type="AlphaFoldDB" id="A0Q1I5"/>
<proteinExistence type="predicted"/>
<sequence>MLTLELNKIKGNTYFIDGPTTIGVYVFKNKFCILVDSGLDNSAARKIDAILKENNLHPKYIINTHSHIDHCGGNNYFKDTYPGTLTYTSEKEKLYLENPKLFPTILFSATPIKRLFDNKRPFIVDQVLDYGINKINDEKFEILSLKGHAEEHIGIITPEKVCFLGDSLFGYETLKKYPFPFLYNIQDTLDTLNKIKEIDADYFVLGHGKEVLTKEEILPLIDANMENTNKHIEGILEILDQPSTIEDILENIIILNDISVGLRHYFVDLSSASAFVSHLYNTGLIDLSIENGKLYYFKK</sequence>
<dbReference type="Pfam" id="PF00753">
    <property type="entry name" value="Lactamase_B"/>
    <property type="match status" value="1"/>
</dbReference>
<evidence type="ECO:0000313" key="3">
    <source>
        <dbReference type="Proteomes" id="UP000008220"/>
    </source>
</evidence>
<protein>
    <submittedName>
        <fullName evidence="2">Zinc metallohydrolase, glyoxalase II family</fullName>
    </submittedName>
</protein>
<feature type="domain" description="Metallo-beta-lactamase" evidence="1">
    <location>
        <begin position="21"/>
        <end position="207"/>
    </location>
</feature>
<dbReference type="SMART" id="SM00849">
    <property type="entry name" value="Lactamase_B"/>
    <property type="match status" value="1"/>
</dbReference>
<dbReference type="EMBL" id="CP000382">
    <property type="protein sequence ID" value="ABK62211.1"/>
    <property type="molecule type" value="Genomic_DNA"/>
</dbReference>
<dbReference type="CDD" id="cd07743">
    <property type="entry name" value="metallo-hydrolase-like_MBL-fold"/>
    <property type="match status" value="1"/>
</dbReference>
<dbReference type="HOGENOM" id="CLU_061754_1_0_9"/>
<keyword evidence="2" id="KW-0378">Hydrolase</keyword>
<dbReference type="SUPFAM" id="SSF56281">
    <property type="entry name" value="Metallo-hydrolase/oxidoreductase"/>
    <property type="match status" value="1"/>
</dbReference>
<dbReference type="Gene3D" id="3.60.15.10">
    <property type="entry name" value="Ribonuclease Z/Hydroxyacylglutathione hydrolase-like"/>
    <property type="match status" value="1"/>
</dbReference>
<dbReference type="InterPro" id="IPR001279">
    <property type="entry name" value="Metallo-B-lactamas"/>
</dbReference>
<dbReference type="Proteomes" id="UP000008220">
    <property type="component" value="Chromosome"/>
</dbReference>
<dbReference type="GO" id="GO:0016787">
    <property type="term" value="F:hydrolase activity"/>
    <property type="evidence" value="ECO:0007669"/>
    <property type="project" value="UniProtKB-KW"/>
</dbReference>
<reference evidence="2 3" key="1">
    <citation type="journal article" date="2006" name="Nat. Biotechnol.">
        <title>The genome and transcriptomes of the anti-tumor agent Clostridium novyi-NT.</title>
        <authorList>
            <person name="Bettegowda C."/>
            <person name="Huang X."/>
            <person name="Lin J."/>
            <person name="Cheong I."/>
            <person name="Kohli M."/>
            <person name="Szabo S.A."/>
            <person name="Zhang X."/>
            <person name="Diaz L.A. Jr."/>
            <person name="Velculescu V.E."/>
            <person name="Parmigiani G."/>
            <person name="Kinzler K.W."/>
            <person name="Vogelstein B."/>
            <person name="Zhou S."/>
        </authorList>
    </citation>
    <scope>NUCLEOTIDE SEQUENCE [LARGE SCALE GENOMIC DNA]</scope>
    <source>
        <strain evidence="2 3">NT</strain>
    </source>
</reference>
<evidence type="ECO:0000313" key="2">
    <source>
        <dbReference type="EMBL" id="ABK62211.1"/>
    </source>
</evidence>
<evidence type="ECO:0000259" key="1">
    <source>
        <dbReference type="SMART" id="SM00849"/>
    </source>
</evidence>
<name>A0Q1I5_CLONN</name>
<dbReference type="PANTHER" id="PTHR42951:SF14">
    <property type="entry name" value="METALLO-BETA-LACTAMASE SUPERFAMILY PROTEIN"/>
    <property type="match status" value="1"/>
</dbReference>
<dbReference type="PANTHER" id="PTHR42951">
    <property type="entry name" value="METALLO-BETA-LACTAMASE DOMAIN-CONTAINING"/>
    <property type="match status" value="1"/>
</dbReference>
<dbReference type="InterPro" id="IPR036866">
    <property type="entry name" value="RibonucZ/Hydroxyglut_hydro"/>
</dbReference>
<dbReference type="STRING" id="386415.NT01CX_2414"/>
<gene>
    <name evidence="2" type="ordered locus">NT01CX_2414</name>
</gene>
<dbReference type="InterPro" id="IPR050855">
    <property type="entry name" value="NDM-1-like"/>
</dbReference>
<accession>A0Q1I5</accession>
<organism evidence="2 3">
    <name type="scientific">Clostridium novyi (strain NT)</name>
    <dbReference type="NCBI Taxonomy" id="386415"/>
    <lineage>
        <taxon>Bacteria</taxon>
        <taxon>Bacillati</taxon>
        <taxon>Bacillota</taxon>
        <taxon>Clostridia</taxon>
        <taxon>Eubacteriales</taxon>
        <taxon>Clostridiaceae</taxon>
        <taxon>Clostridium</taxon>
    </lineage>
</organism>
<dbReference type="eggNOG" id="COG0491">
    <property type="taxonomic scope" value="Bacteria"/>
</dbReference>
<dbReference type="KEGG" id="cno:NT01CX_2414"/>